<feature type="domain" description="C-type lectin" evidence="17">
    <location>
        <begin position="462"/>
        <end position="575"/>
    </location>
</feature>
<dbReference type="PANTHER" id="PTHR46730">
    <property type="entry name" value="POLYCYSTIN-1"/>
    <property type="match status" value="1"/>
</dbReference>
<evidence type="ECO:0000256" key="1">
    <source>
        <dbReference type="ARBA" id="ARBA00004138"/>
    </source>
</evidence>
<evidence type="ECO:0000256" key="6">
    <source>
        <dbReference type="ARBA" id="ARBA00022692"/>
    </source>
</evidence>
<dbReference type="SUPFAM" id="SSF56436">
    <property type="entry name" value="C-type lectin-like"/>
    <property type="match status" value="1"/>
</dbReference>
<dbReference type="Gene3D" id="2.60.60.20">
    <property type="entry name" value="PLAT/LH2 domain"/>
    <property type="match status" value="1"/>
</dbReference>
<feature type="transmembrane region" description="Helical" evidence="15">
    <location>
        <begin position="3682"/>
        <end position="3702"/>
    </location>
</feature>
<dbReference type="Pfam" id="PF02010">
    <property type="entry name" value="REJ"/>
    <property type="match status" value="1"/>
</dbReference>
<feature type="transmembrane region" description="Helical" evidence="15">
    <location>
        <begin position="3769"/>
        <end position="3788"/>
    </location>
</feature>
<sequence>MPWGNGQNVPKRKYGGGGGGVRCPGLALLPTLLLALACLEASSRASVFGPGSGSGPDGRACSPCPGTCNCTVVGPLSSCVVNCSNRGLEWAPAAADLPSDTSTLDLSRNHLSSVDYSLLDQLISIKELYLQNNRLTALPQRVLGCGSLAVLDLSNNQVTTIEGRLCDNLFNLTTIDLSGNPFVCACTLVELVSGLKRRGVTLRKADQMLCDRPPNLKDQPLLNISSQTCKLYYAGCLKGSDPVIFPFLKEGNFSREECNSRCFLDKQHYGGLGKYGECLCSTNSELNHISEAQCSAVCSKPDVMRECGLTLARDAFQVDFSVNVSDVRCSVHTEAVLTASSSVLPVSLSWDFGDLSPRVNTSSPSTRGQHKYGVPGRYRVQLSASAADKEVPAVGEVTVVLPPRLELHCPSLLVANQSLEEAVTLVNWGGVGVAMDWIIRKDGSEVARAEPVCVSDAVRHADSSRCFQLVPGEFSWSEARRQCSARGGELAIVRTSDVQNLLAPHITQERGVWLGLSDVDTPGTLHWVDGSPARPGEDGARDRATLVDGNVCVSLDQNGQNSAHPCNAKRAFFCQFTHQVRVSDGGVFRVGMSVFNAQRPLTVPEVSPSPTAYTQANTVELLLFPAVSFGLSGRLSSLEMITRSLSSLTQVRFQVYRPHCQPGLLLLPGCGDLCAPIAVCRPPDVQHLNTSSAPTHEAPPCPALQQWCPYSSSCLPLRYPCSPDSCPNCPGVEALPLAALRPHYRLVGEVLFTLPPGPPAHVLVQKELEDLLVSPGDFIGLQHDAGPSGLLGYSSDPSSPWKQSFLVQNRSDWLDANETLETGGDGEWVVEAVCPIRVLYVQQNQTKLRGQFLKSGLNQPGDYSLEVTSLDPDFPVSTSCPVHVIPPLGLTVVHPASKNGVVYFLPNQTSVLVQVRSEQSAVIGWQGTNDTVPFQPSCPPALVPKVLECRTPDPNSDVLFAWLDLQLGSEPQMTRVELHARSEVTEARLDVMAKVEEPLQGLNVQPHPSQRVLMESVVSYAASVEGGTDPSFRWTVDDKPYFTYYNTVLNIIYQNAAVYKLTVSASNNVSSLTQDFNVTVEKMNPMSEIIIRGVPSIVTQGRPRTLSAILEVDVSVEATFRWSFGDGGDGMYHFKPPYDDPQQSRDPSKKKVALQNDVNYTYTQPGEYTLMVSVSNRFENRTCKVDVYVYSILTVVEIKSDPELLQAGKSAAFEAHPLPSPYGIIYTWDFGDNSSIQAGRERRVYHEYKYGGTYTVWVNVNNTVSSMDSCKEMMVYEDIEGLKVEASPCTELNTLTVVTATLEAGNNVTWTFAMGDGTEKSGVEPRMEHRYIKDGNYTVNVTATNAVSSKWEVVHVHVFVLQVLWLEPAGCVQEKTDINFHAYVSGNKSAHQYVWSFGDGTPNVTHRGTPSIVHSYDSSGTYHLTLLMSSTANKANFFNWICVQPAVTNVTLEPSRRHIKLGEESQFTVTALPDFDYTYLWDFGLKDYKGPIQGKDKMSFTYKSPGLYMVTVTVLNNISYSNCTVQIEVQQLVGLLLIQHNGSMGHNLTLGQDYTFSSSSDSANVIHSWDFGDGTVIPGHSVIHAYNTSGTFNISVVGKNEVSENKSEITVMVLAPIQGLSVNASHINVPLNASVHFEAHLDQGDDVRYSWILCDRCTPIQGTQTMFYTFRSVGMFNVIVTGENFISAAQASIFIFVQRELEGLQIVSDELGEGCCFATNRVLHLQAALKEGTNMSFSWNLLREHENTAALNLTGKTIELNYLTPGPCEVILKATNLLGQLAVNRTIEFLDPVGRLVLEAFHNPTAIDTPTNFTVFTDIGSDLQYRWSVDGHPLPISFASILHTFDSPGLKRVTVEVSNRVSLETSSVSISVQEPISGVTFTATSVTEQNFVATGVSVSLHGNIQTGSDVSWMWTLPNGKKSSQQSTSYVFPTPGTFTITLNASNDISSKVLSRDFFVQDRIQGLEFKASKQNVAVGENVEFTIAVSSGTSVSYTLSISGDATVHPNMTYVHQFSRVDNYYANLTASNQISSERKNLHICVMEPITKLTILDCCEEAIPVGIPKTFEAQVATGNPVTYLWTFDVRNGGKDSKLGSRVTYVQDEPGFLTISVSAINPLSVQNETKNLYVQNILKSAFLEARPKDTFINKTVTFHAEVLPLSSSSSLSYQWDFGDGSSGFQSSTSSTSHVYSLPGRYRAQVNISNLVSSVTARFDVNIRVLECKEPEVQVVQAPRLAIWRSKPALVEAKVDLKSCARYDTQYLWEIFSASDCQDIEKQPPPPFKIRLPAEVDVRRPQLSLPKMALSAGNYTMVFSLSYQGVPLRKAACLQLSVMSAKLVPIIEGGTYRVWSKTQDLQLSAEQSYDPNLDPESQTLLSYYWECVNTSKGVAHCSTLNFGLGPRGPVLGISGSELEVDVEYTFRLTISKEAMPSESTTQKVLVKSGRIPIVSLECVSCKAQSRYEISQNSYVYLAGTCSNCQGSYRGSWTAVNHRNETLILDHNTTTTAQDSMNLVLRKGFLRDGDSYIFSLHVSDDSMDGEGVAYIKLRPNLPPAGGACVLWADKEGPVVRTLLEKVHFKCTGYADLDETESPLVYSLLVLRCNGSNCEDFCVYKGTSPEHSAFLPPGFSSAQYRVMVSVMVEDHQGASVVAIKKMMVVVLPDAPEGYSSVAHWLSELTDTRLKELLKQGDSQRVRELSLAFITVLNGHEQAVRRRERVSRQERQYRVSVRGNITRALTSLDLNTVSDIQQTSAALAQCTAVSREFVCEECQTSTLNKLESMLEILQTDTKQGTVTPKEIADNILNIMGDLIHQVNQAASSSPAEESEDGGSAPLQTSSPVEDPPPLLRVAAKAYTLSSELMRILMLSRVLNEEPLVLQGTEIGATGKRADPQSLLCYGQSHAPECHRFSIPHAFNSSLGRVSEGVVQMLFMVEANPFPFNFVPNYKVSTEVASMEFRTVNGTQIPILDLDESQAITVAVNNGTAGQDGEGAGPVLQPAGVVNVSRCESVIITVSTGNTNRHAGVYVQLNFSLVEDGLDPDLAITAYLHTSRWPSEYNSTDRKHITLNKTREQNLDHQSYTFFLSPLKYDTTQDHYINVSGGCSADWPVRVQLEVGVFTALCQYFSEQARLWQTDGIVPLAQTSAGQAVCSTRHLTAFAASLFVPPNAVSFVIHDMSPSRSLVVVLVCVVCVLCYAVAGAVMRKLDQMDLRRASVVPLCGKDGLYKYEIQVKTGWSRGAGTTAHVGVSLHGSEGRSGHRHLDRVGAFTRNSLDIFHIATDTSLGSVLKIRAWHDNKGLSPAWLLQYVLVKDLQTGSSYFFLVEEWLSVDNEKTDGRVEIEAEASEEAELRHWPRLLSWELQRAVCESHMWLSLWERPPRSPFTRLQRATCCSLLLHLILLANTVWYATVAHGNSSLPVSEQVSLSAESIGVGVVSCLVLYPLYLLVFCLFRLSRSKVSVEQLPPQVDQESLEIDDFLDNSLTGSSFLIFNGIPTETYSEETNIDLPTPSSKRWSMPDADWPDVLTEPSVEIPPPSSGFPPRLKRGQGSRHLGVDMTFNPEEEDPVGGHDHRNKYFTSSDEDLIKRILADGQLLSQTDSDMADLSSIFGDKTEVILLQKMNESVPPAALRRDPPKTAFTSRTVVTDVCKPRPFPPLCGLAALWGSWVVLILSTSLSVWLGRSFSEGVALMWLVSCISSFMMSFCILEPLKVLMEGVYFGLLVGRLRPEEGDVLVDCPRVERVVQRVPRVRPPQGFALNQAREEARKIHLLHSMLKGFLVYMLFLLVVLLLSYTDSSKDPERLRLHTQLQSYLHPQRFTNISRREVVWEWLSDSLLPRLLDSSALMEETGSLLLGKPRLRQIRSQPVCPTSGRFPASSWFGCGPAGWAESAYAQNWSRSVSQSNGVWHWGQASVYSSGGFVQELSRRMEDSRSLIQQLHSHQWLDPLTRALFVEFSLYNTNTDLLAVFTLLLEFPVSERAQSSLDLKTCSLHTLHHGLDLSLFLTLLLMIFIIYFSVREGVAAHRQGRSYFLRVWNLAGMCTLLLAAVVSALHLSRSALATRLWASFLQQRESFTDFFPLAQQNQVLTQLNATLLFLLVLKASHQLRFLREWAVFGRTLRRSVWELLAAALALLVLLLAYSHMGHLLFHSVLEGYATVSSACLYLLGSGSRGLFSWRLDGGSSSCSGSCFVFHVSFAVLRLVLLWLATSALLRNYHRVRAELYRPAVDLQDYEMVELFLRRLKMWMGLSRTKEFRHKVRFEGMELPPSRSSSTSDCKSLCLPPLDAPEAPPSPDSVDCGSEASWRPMSSSPCSLVEAPGLGMGLSLGLGMLVGGQTWRERAETEATLRRVLPAFDALLLQLDRVTQATEELYHTECRLEKVQRKSRGRSRGSVDSAGQRKHSRGHSKGSQTRAHKHSHTTSKSSNKAERSLGAAEKVKVHRKSDKSSHKSEKVPSKRDTLPPDPQQDLSPKGTSPQRTDFGPHKAQASPDKTEVHASKTENNPPKDNKEDSSPVKVQESELKQAEASAGAVDVPHKTAKGLTKAPAKGPTKGPNKAVSKILKDAEVAGCASKPMPPPTPIPNPNTAPSSASGSAIATPVPIPRALEWFPPSEELPSSLFHHPAHTTTMPTRKRKHKPPPLKNKVHPNTDRPISGHPKP</sequence>
<dbReference type="PROSITE" id="PS50041">
    <property type="entry name" value="C_TYPE_LECTIN_2"/>
    <property type="match status" value="1"/>
</dbReference>
<dbReference type="CDD" id="cd00037">
    <property type="entry name" value="CLECT"/>
    <property type="match status" value="1"/>
</dbReference>
<evidence type="ECO:0000259" key="18">
    <source>
        <dbReference type="PROSITE" id="PS50093"/>
    </source>
</evidence>
<feature type="signal peptide" evidence="16">
    <location>
        <begin position="1"/>
        <end position="45"/>
    </location>
</feature>
<evidence type="ECO:0000256" key="7">
    <source>
        <dbReference type="ARBA" id="ARBA00022729"/>
    </source>
</evidence>
<dbReference type="InterPro" id="IPR013783">
    <property type="entry name" value="Ig-like_fold"/>
</dbReference>
<feature type="compositionally biased region" description="Basic residues" evidence="14">
    <location>
        <begin position="4625"/>
        <end position="4639"/>
    </location>
</feature>
<gene>
    <name evidence="22" type="primary">PKD1</name>
    <name evidence="22" type="ORF">AMEX_G24466</name>
</gene>
<dbReference type="OrthoDB" id="6022660at2759"/>
<evidence type="ECO:0000313" key="22">
    <source>
        <dbReference type="EMBL" id="KAG9262660.1"/>
    </source>
</evidence>
<dbReference type="EMBL" id="JAICCE010000021">
    <property type="protein sequence ID" value="KAG9262660.1"/>
    <property type="molecule type" value="Genomic_DNA"/>
</dbReference>
<dbReference type="InterPro" id="IPR001611">
    <property type="entry name" value="Leu-rich_rpt"/>
</dbReference>
<evidence type="ECO:0000259" key="20">
    <source>
        <dbReference type="PROSITE" id="PS51111"/>
    </source>
</evidence>
<proteinExistence type="inferred from homology"/>
<keyword evidence="7 16" id="KW-0732">Signal</keyword>
<feature type="domain" description="PKD" evidence="18">
    <location>
        <begin position="1027"/>
        <end position="1081"/>
    </location>
</feature>
<feature type="domain" description="PKD" evidence="18">
    <location>
        <begin position="1117"/>
        <end position="1189"/>
    </location>
</feature>
<comment type="caution">
    <text evidence="13">Lacks conserved residue(s) required for the propagation of feature annotation.</text>
</comment>
<feature type="transmembrane region" description="Helical" evidence="15">
    <location>
        <begin position="3655"/>
        <end position="3676"/>
    </location>
</feature>
<dbReference type="InterPro" id="IPR000203">
    <property type="entry name" value="GPS"/>
</dbReference>
<dbReference type="InterPro" id="IPR001304">
    <property type="entry name" value="C-type_lectin-like"/>
</dbReference>
<feature type="transmembrane region" description="Helical" evidence="15">
    <location>
        <begin position="4182"/>
        <end position="4202"/>
    </location>
</feature>
<dbReference type="PROSITE" id="PS51450">
    <property type="entry name" value="LRR"/>
    <property type="match status" value="1"/>
</dbReference>
<evidence type="ECO:0000256" key="12">
    <source>
        <dbReference type="ARBA" id="ARBA00023273"/>
    </source>
</evidence>
<dbReference type="SUPFAM" id="SSF49299">
    <property type="entry name" value="PKD domain"/>
    <property type="match status" value="12"/>
</dbReference>
<dbReference type="InterPro" id="IPR000601">
    <property type="entry name" value="PKD_dom"/>
</dbReference>
<feature type="transmembrane region" description="Helical" evidence="15">
    <location>
        <begin position="3995"/>
        <end position="4013"/>
    </location>
</feature>
<organism evidence="22 23">
    <name type="scientific">Astyanax mexicanus</name>
    <name type="common">Blind cave fish</name>
    <name type="synonym">Astyanax fasciatus mexicanus</name>
    <dbReference type="NCBI Taxonomy" id="7994"/>
    <lineage>
        <taxon>Eukaryota</taxon>
        <taxon>Metazoa</taxon>
        <taxon>Chordata</taxon>
        <taxon>Craniata</taxon>
        <taxon>Vertebrata</taxon>
        <taxon>Euteleostomi</taxon>
        <taxon>Actinopterygii</taxon>
        <taxon>Neopterygii</taxon>
        <taxon>Teleostei</taxon>
        <taxon>Ostariophysi</taxon>
        <taxon>Characiformes</taxon>
        <taxon>Characoidei</taxon>
        <taxon>Acestrorhamphidae</taxon>
        <taxon>Acestrorhamphinae</taxon>
        <taxon>Astyanax</taxon>
    </lineage>
</organism>
<evidence type="ECO:0000313" key="23">
    <source>
        <dbReference type="Proteomes" id="UP000752171"/>
    </source>
</evidence>
<keyword evidence="10" id="KW-0969">Cilium</keyword>
<dbReference type="Pfam" id="PF13855">
    <property type="entry name" value="LRR_8"/>
    <property type="match status" value="1"/>
</dbReference>
<feature type="domain" description="PKD" evidence="18">
    <location>
        <begin position="1473"/>
        <end position="1536"/>
    </location>
</feature>
<dbReference type="Pfam" id="PF08016">
    <property type="entry name" value="PKD_channel"/>
    <property type="match status" value="1"/>
</dbReference>
<dbReference type="PROSITE" id="PS51111">
    <property type="entry name" value="REJ"/>
    <property type="match status" value="1"/>
</dbReference>
<feature type="domain" description="PKD" evidence="18">
    <location>
        <begin position="1377"/>
        <end position="1436"/>
    </location>
</feature>
<dbReference type="InterPro" id="IPR000434">
    <property type="entry name" value="PC1"/>
</dbReference>
<dbReference type="Gene3D" id="2.60.40.10">
    <property type="entry name" value="Immunoglobulins"/>
    <property type="match status" value="9"/>
</dbReference>
<dbReference type="Pfam" id="PF20519">
    <property type="entry name" value="Polycystin_dom"/>
    <property type="match status" value="1"/>
</dbReference>
<dbReference type="GO" id="GO:0006816">
    <property type="term" value="P:calcium ion transport"/>
    <property type="evidence" value="ECO:0007669"/>
    <property type="project" value="TreeGrafter"/>
</dbReference>
<comment type="subcellular location">
    <subcellularLocation>
        <location evidence="2">Cell membrane</location>
        <topology evidence="2">Multi-pass membrane protein</topology>
    </subcellularLocation>
    <subcellularLocation>
        <location evidence="1">Cell projection</location>
        <location evidence="1">Cilium</location>
    </subcellularLocation>
</comment>
<dbReference type="InterPro" id="IPR036392">
    <property type="entry name" value="PLAT/LH2_dom_sf"/>
</dbReference>
<dbReference type="Pfam" id="PF01477">
    <property type="entry name" value="PLAT"/>
    <property type="match status" value="1"/>
</dbReference>
<keyword evidence="8" id="KW-0677">Repeat</keyword>
<dbReference type="PRINTS" id="PR00500">
    <property type="entry name" value="POLYCYSTIN1"/>
</dbReference>
<dbReference type="PROSITE" id="PS50093">
    <property type="entry name" value="PKD"/>
    <property type="match status" value="11"/>
</dbReference>
<dbReference type="PROSITE" id="PS51212">
    <property type="entry name" value="WSC"/>
    <property type="match status" value="1"/>
</dbReference>
<feature type="domain" description="PKD" evidence="18">
    <location>
        <begin position="2160"/>
        <end position="2218"/>
    </location>
</feature>
<dbReference type="InterPro" id="IPR000483">
    <property type="entry name" value="Cys-rich_flank_reg_C"/>
</dbReference>
<dbReference type="GO" id="GO:0005886">
    <property type="term" value="C:plasma membrane"/>
    <property type="evidence" value="ECO:0007669"/>
    <property type="project" value="UniProtKB-SubCell"/>
</dbReference>
<keyword evidence="9 15" id="KW-1133">Transmembrane helix</keyword>
<protein>
    <submittedName>
        <fullName evidence="22">Polycystin-1</fullName>
    </submittedName>
</protein>
<feature type="domain" description="PLAT" evidence="19">
    <location>
        <begin position="3222"/>
        <end position="3337"/>
    </location>
</feature>
<evidence type="ECO:0000256" key="4">
    <source>
        <dbReference type="ARBA" id="ARBA00022475"/>
    </source>
</evidence>
<feature type="transmembrane region" description="Helical" evidence="15">
    <location>
        <begin position="3385"/>
        <end position="3405"/>
    </location>
</feature>
<dbReference type="SUPFAM" id="SSF49723">
    <property type="entry name" value="Lipase/lipooxygenase domain (PLAT/LH2 domain)"/>
    <property type="match status" value="1"/>
</dbReference>
<feature type="domain" description="WSC" evidence="21">
    <location>
        <begin position="230"/>
        <end position="322"/>
    </location>
</feature>
<evidence type="ECO:0000256" key="2">
    <source>
        <dbReference type="ARBA" id="ARBA00004651"/>
    </source>
</evidence>
<feature type="compositionally biased region" description="Low complexity" evidence="14">
    <location>
        <begin position="4580"/>
        <end position="4589"/>
    </location>
</feature>
<feature type="transmembrane region" description="Helical" evidence="15">
    <location>
        <begin position="4141"/>
        <end position="4161"/>
    </location>
</feature>
<feature type="domain" description="PKD" evidence="18">
    <location>
        <begin position="1820"/>
        <end position="1879"/>
    </location>
</feature>
<evidence type="ECO:0000259" key="21">
    <source>
        <dbReference type="PROSITE" id="PS51212"/>
    </source>
</evidence>
<evidence type="ECO:0000259" key="17">
    <source>
        <dbReference type="PROSITE" id="PS50041"/>
    </source>
</evidence>
<dbReference type="CDD" id="cd00146">
    <property type="entry name" value="PKD"/>
    <property type="match status" value="9"/>
</dbReference>
<dbReference type="InterPro" id="IPR016187">
    <property type="entry name" value="CTDL_fold"/>
</dbReference>
<dbReference type="SMART" id="SM00089">
    <property type="entry name" value="PKD"/>
    <property type="match status" value="15"/>
</dbReference>
<evidence type="ECO:0000256" key="16">
    <source>
        <dbReference type="SAM" id="SignalP"/>
    </source>
</evidence>
<evidence type="ECO:0000256" key="5">
    <source>
        <dbReference type="ARBA" id="ARBA00022614"/>
    </source>
</evidence>
<evidence type="ECO:0000256" key="14">
    <source>
        <dbReference type="SAM" id="MobiDB-lite"/>
    </source>
</evidence>
<feature type="domain" description="REJ" evidence="20">
    <location>
        <begin position="2221"/>
        <end position="2935"/>
    </location>
</feature>
<dbReference type="FunFam" id="2.60.60.20:FF:000012">
    <property type="entry name" value="polycystin-1 isoform X2"/>
    <property type="match status" value="1"/>
</dbReference>
<dbReference type="SMART" id="SM00034">
    <property type="entry name" value="CLECT"/>
    <property type="match status" value="1"/>
</dbReference>
<feature type="domain" description="PKD" evidence="18">
    <location>
        <begin position="334"/>
        <end position="385"/>
    </location>
</feature>
<evidence type="ECO:0000256" key="3">
    <source>
        <dbReference type="ARBA" id="ARBA00007200"/>
    </source>
</evidence>
<feature type="domain" description="PKD" evidence="18">
    <location>
        <begin position="1549"/>
        <end position="1620"/>
    </location>
</feature>
<feature type="region of interest" description="Disordered" evidence="14">
    <location>
        <begin position="4563"/>
        <end position="4591"/>
    </location>
</feature>
<feature type="transmembrane region" description="Helical" evidence="15">
    <location>
        <begin position="4081"/>
        <end position="4097"/>
    </location>
</feature>
<evidence type="ECO:0000256" key="8">
    <source>
        <dbReference type="ARBA" id="ARBA00022737"/>
    </source>
</evidence>
<dbReference type="FunFam" id="2.60.40.10:FF:002088">
    <property type="entry name" value="Polycystic kidney disease 1a"/>
    <property type="match status" value="1"/>
</dbReference>
<keyword evidence="11 15" id="KW-0472">Membrane</keyword>
<dbReference type="InterPro" id="IPR003591">
    <property type="entry name" value="Leu-rich_rpt_typical-subtyp"/>
</dbReference>
<keyword evidence="6 15" id="KW-0812">Transmembrane</keyword>
<keyword evidence="4" id="KW-1003">Cell membrane</keyword>
<dbReference type="InterPro" id="IPR001024">
    <property type="entry name" value="PLAT/LH2_dom"/>
</dbReference>
<dbReference type="Pfam" id="PF00059">
    <property type="entry name" value="Lectin_C"/>
    <property type="match status" value="1"/>
</dbReference>
<feature type="transmembrane region" description="Helical" evidence="15">
    <location>
        <begin position="3179"/>
        <end position="3199"/>
    </location>
</feature>
<evidence type="ECO:0000256" key="9">
    <source>
        <dbReference type="ARBA" id="ARBA00022989"/>
    </source>
</evidence>
<feature type="region of interest" description="Disordered" evidence="14">
    <location>
        <begin position="4376"/>
        <end position="4551"/>
    </location>
</feature>
<dbReference type="InterPro" id="IPR032675">
    <property type="entry name" value="LRR_dom_sf"/>
</dbReference>
<dbReference type="InterPro" id="IPR002859">
    <property type="entry name" value="PKD/REJ-like"/>
</dbReference>
<feature type="domain" description="PKD" evidence="18">
    <location>
        <begin position="1207"/>
        <end position="1282"/>
    </location>
</feature>
<dbReference type="SMART" id="SM00369">
    <property type="entry name" value="LRR_TYP"/>
    <property type="match status" value="3"/>
</dbReference>
<dbReference type="InterPro" id="IPR016186">
    <property type="entry name" value="C-type_lectin-like/link_sf"/>
</dbReference>
<name>A0A8T2KSU6_ASTMX</name>
<dbReference type="SMART" id="SM00308">
    <property type="entry name" value="LH2"/>
    <property type="match status" value="1"/>
</dbReference>
<dbReference type="InterPro" id="IPR035986">
    <property type="entry name" value="PKD_dom_sf"/>
</dbReference>
<evidence type="ECO:0000259" key="19">
    <source>
        <dbReference type="PROSITE" id="PS50095"/>
    </source>
</evidence>
<feature type="chain" id="PRO_5035923420" evidence="16">
    <location>
        <begin position="46"/>
        <end position="4653"/>
    </location>
</feature>
<feature type="transmembrane region" description="Helical" evidence="15">
    <location>
        <begin position="4118"/>
        <end position="4135"/>
    </location>
</feature>
<dbReference type="SMART" id="SM00321">
    <property type="entry name" value="WSC"/>
    <property type="match status" value="1"/>
</dbReference>
<reference evidence="22 23" key="1">
    <citation type="submission" date="2021-07" db="EMBL/GenBank/DDBJ databases">
        <authorList>
            <person name="Imarazene B."/>
            <person name="Zahm M."/>
            <person name="Klopp C."/>
            <person name="Cabau C."/>
            <person name="Beille S."/>
            <person name="Jouanno E."/>
            <person name="Castinel A."/>
            <person name="Lluch J."/>
            <person name="Gil L."/>
            <person name="Kuchtly C."/>
            <person name="Lopez Roques C."/>
            <person name="Donnadieu C."/>
            <person name="Parrinello H."/>
            <person name="Journot L."/>
            <person name="Du K."/>
            <person name="Schartl M."/>
            <person name="Retaux S."/>
            <person name="Guiguen Y."/>
        </authorList>
    </citation>
    <scope>NUCLEOTIDE SEQUENCE [LARGE SCALE GENOMIC DNA]</scope>
    <source>
        <strain evidence="22">Pach_M1</strain>
        <tissue evidence="22">Testis</tissue>
    </source>
</reference>
<dbReference type="Gene3D" id="3.80.10.10">
    <property type="entry name" value="Ribonuclease Inhibitor"/>
    <property type="match status" value="1"/>
</dbReference>
<dbReference type="SMART" id="SM00303">
    <property type="entry name" value="GPS"/>
    <property type="match status" value="1"/>
</dbReference>
<feature type="domain" description="PKD" evidence="18">
    <location>
        <begin position="1280"/>
        <end position="1349"/>
    </location>
</feature>
<evidence type="ECO:0000256" key="13">
    <source>
        <dbReference type="PROSITE-ProRule" id="PRU00152"/>
    </source>
</evidence>
<dbReference type="Proteomes" id="UP000752171">
    <property type="component" value="Unassembled WGS sequence"/>
</dbReference>
<dbReference type="GO" id="GO:0005929">
    <property type="term" value="C:cilium"/>
    <property type="evidence" value="ECO:0007669"/>
    <property type="project" value="UniProtKB-SubCell"/>
</dbReference>
<feature type="compositionally biased region" description="Polar residues" evidence="14">
    <location>
        <begin position="4461"/>
        <end position="4472"/>
    </location>
</feature>
<dbReference type="PANTHER" id="PTHR46730:SF3">
    <property type="entry name" value="POLYCYSTIN-1"/>
    <property type="match status" value="1"/>
</dbReference>
<evidence type="ECO:0000256" key="15">
    <source>
        <dbReference type="SAM" id="Phobius"/>
    </source>
</evidence>
<feature type="transmembrane region" description="Helical" evidence="15">
    <location>
        <begin position="3425"/>
        <end position="3447"/>
    </location>
</feature>
<dbReference type="Gene3D" id="3.10.100.10">
    <property type="entry name" value="Mannose-Binding Protein A, subunit A"/>
    <property type="match status" value="1"/>
</dbReference>
<feature type="domain" description="PKD" evidence="18">
    <location>
        <begin position="1905"/>
        <end position="1959"/>
    </location>
</feature>
<dbReference type="InterPro" id="IPR013122">
    <property type="entry name" value="PKD1_2_channel"/>
</dbReference>
<dbReference type="InterPro" id="IPR022409">
    <property type="entry name" value="PKD/Chitinase_dom"/>
</dbReference>
<feature type="compositionally biased region" description="Basic residues" evidence="14">
    <location>
        <begin position="4393"/>
        <end position="4414"/>
    </location>
</feature>
<dbReference type="InterPro" id="IPR014010">
    <property type="entry name" value="REJ_dom"/>
</dbReference>
<dbReference type="GO" id="GO:0005261">
    <property type="term" value="F:monoatomic cation channel activity"/>
    <property type="evidence" value="ECO:0007669"/>
    <property type="project" value="TreeGrafter"/>
</dbReference>
<comment type="similarity">
    <text evidence="3">Belongs to the polycystin family.</text>
</comment>
<dbReference type="PROSITE" id="PS50095">
    <property type="entry name" value="PLAT"/>
    <property type="match status" value="1"/>
</dbReference>
<dbReference type="SUPFAM" id="SSF52058">
    <property type="entry name" value="L domain-like"/>
    <property type="match status" value="1"/>
</dbReference>
<keyword evidence="12" id="KW-0966">Cell projection</keyword>
<feature type="region of interest" description="Disordered" evidence="14">
    <location>
        <begin position="2813"/>
        <end position="2841"/>
    </location>
</feature>
<dbReference type="NCBIfam" id="TIGR00864">
    <property type="entry name" value="PCC"/>
    <property type="match status" value="1"/>
</dbReference>
<dbReference type="SMART" id="SM00082">
    <property type="entry name" value="LRRCT"/>
    <property type="match status" value="1"/>
</dbReference>
<dbReference type="InterPro" id="IPR002889">
    <property type="entry name" value="WSC_carb-bd"/>
</dbReference>
<feature type="compositionally biased region" description="Basic and acidic residues" evidence="14">
    <location>
        <begin position="4439"/>
        <end position="4455"/>
    </location>
</feature>
<keyword evidence="5" id="KW-0433">Leucine-rich repeat</keyword>
<evidence type="ECO:0000256" key="10">
    <source>
        <dbReference type="ARBA" id="ARBA00023069"/>
    </source>
</evidence>
<feature type="transmembrane region" description="Helical" evidence="15">
    <location>
        <begin position="4025"/>
        <end position="4049"/>
    </location>
</feature>
<dbReference type="Pfam" id="PF00801">
    <property type="entry name" value="PKD"/>
    <property type="match status" value="12"/>
</dbReference>
<accession>A0A8T2KSU6</accession>
<feature type="compositionally biased region" description="Pro residues" evidence="14">
    <location>
        <begin position="4568"/>
        <end position="4579"/>
    </location>
</feature>
<dbReference type="InterPro" id="IPR046791">
    <property type="entry name" value="Polycystin_dom"/>
</dbReference>
<dbReference type="InterPro" id="IPR006228">
    <property type="entry name" value="Polycystin_cat"/>
</dbReference>
<feature type="region of interest" description="Disordered" evidence="14">
    <location>
        <begin position="4604"/>
        <end position="4653"/>
    </location>
</feature>
<feature type="compositionally biased region" description="Basic and acidic residues" evidence="14">
    <location>
        <begin position="4485"/>
        <end position="4518"/>
    </location>
</feature>
<comment type="caution">
    <text evidence="22">The sequence shown here is derived from an EMBL/GenBank/DDBJ whole genome shotgun (WGS) entry which is preliminary data.</text>
</comment>
<evidence type="ECO:0000256" key="11">
    <source>
        <dbReference type="ARBA" id="ARBA00023136"/>
    </source>
</evidence>